<sequence>MAGETDIPEETGGVEERRSWPKRLLRWLAIVLAVLGTLVALALIGINTPPGKDFVKRQVEALEFENGLEIGIGRLEGSLYGNLVIRDLELSDPQGVFASAERVTLDWRPFAFIGNRLDIRSLSSPQVRLERLPEFAETPPDDAPLLPSFDIDIGRLVIERIIVGEAVTGTRRVLTLKGEAHVEQGRAQVSADLATLPVEDTPGSAQSGDRLALLLDAVPEDNRLDIDLDLSAPEDGVIAALAGLSQPLEAQLTGEGDWSKWDGRLVADLAGEELARLGLTARDGTFGIEGTARAALLFEGSASSLLSPALAIDLTAELDGSAADIAGTLSSDAFRLEAEGGVDIGASTFERLAVDFRLLQPSALTDAFAGRGIAADLVLDGAFATPAIDYRVTAERLSIAGVTFVDLVSAGVSRRENGLLTIPVDAKAARVTGIDTAAGGPLTNLRLTGSFSLEGDRLLADNLRLTSRRIDARGTVLANLAEGRYSGSVDGRLDDYRIESVGIFDIDTDLELEATGEGDYAVRGRVRTRSQRILNEGVRDFLGGQAVAASDIVYDSSGQLRLSNLQVRAPAIEVSGGSGFYALDGRIALDAAGTSEAYGPFALAVDGTIADPDAVLTAERPGLGVGLANLRAEIEGAPGGYRLVATGETDYGPVEGDFVLGTGETLTLDIARADFAGIQLSGALEQSAAGPFVGRLDADGRGLTGIVRLGAEGEYQEALVNLRARDSNLGGPLDISIGAATLDAQIVLYDSPRVIAEADVARANVGAVNINAAKAVIDYRQGTGSARVLAEGTSGAPFRIAANAELKPDLWRAAISGRVRGIRFRTASPARIVPGEEGYELLPTRIDVGSGSLRLAGRYDEGLRIQSRLDELDVALVNAFVPGLGLSGSASGSLDFAQSSADAFPRADARLAIDDFSRSTAAAVSEPIDINFVGKLLADGGEARAVARRRGAVIGRMIASLRPLGPGAGPWTERLLEAPLSGGLRYNGPAATLFSFAGQPNQTLEGTIGIAADFGGQVDQPQLAGLVRAKSLQYRNQLYGTQLSDMALNARFDGSRLEIERLTADAGSGRISASGFISLAAESGYPMDLTARLDNAQLARSNSVSARATGELRLTKQAGETALLAGEIRLPETRYRIVRQGAAEVPELEGVRFKEEAGPRRITGNEAATTGQGVFGKVRLDVALRAPDELYVSGMGLESEWSADLRLAGTSADPRLSGTINLIRGTLGFAGRSFDLTEGRLGFVGGREINPTVNLSASETIDDISVSVNVTGRAFEPQIAFGSTPSLPQDEVLSRILFGSSIANLSAIQAVQLAASLNSLRSTGGGFNPLGELRSATGIDRLRVLGSDEALGRGTAIAAGQYLTDDIYVEFITDARGFTATQIEISLTRTLSVLSQAGGSGATNVNIQYSKDY</sequence>
<keyword evidence="3 5" id="KW-1133">Transmembrane helix</keyword>
<name>A0A074MN42_9SPHN</name>
<dbReference type="EMBL" id="JMIX01000006">
    <property type="protein sequence ID" value="KEO93253.1"/>
    <property type="molecule type" value="Genomic_DNA"/>
</dbReference>
<proteinExistence type="predicted"/>
<evidence type="ECO:0000256" key="5">
    <source>
        <dbReference type="SAM" id="Phobius"/>
    </source>
</evidence>
<gene>
    <name evidence="7" type="ORF">EH32_11045</name>
</gene>
<dbReference type="PANTHER" id="PTHR36985:SF1">
    <property type="entry name" value="TRANSLOCATION AND ASSEMBLY MODULE SUBUNIT TAMB"/>
    <property type="match status" value="1"/>
</dbReference>
<comment type="caution">
    <text evidence="7">The sequence shown here is derived from an EMBL/GenBank/DDBJ whole genome shotgun (WGS) entry which is preliminary data.</text>
</comment>
<evidence type="ECO:0000259" key="6">
    <source>
        <dbReference type="Pfam" id="PF04357"/>
    </source>
</evidence>
<evidence type="ECO:0000256" key="3">
    <source>
        <dbReference type="ARBA" id="ARBA00022989"/>
    </source>
</evidence>
<evidence type="ECO:0000313" key="8">
    <source>
        <dbReference type="Proteomes" id="UP000027866"/>
    </source>
</evidence>
<evidence type="ECO:0000256" key="1">
    <source>
        <dbReference type="ARBA" id="ARBA00004167"/>
    </source>
</evidence>
<keyword evidence="4 5" id="KW-0472">Membrane</keyword>
<evidence type="ECO:0000256" key="2">
    <source>
        <dbReference type="ARBA" id="ARBA00022692"/>
    </source>
</evidence>
<feature type="domain" description="Translocation and assembly module TamB C-terminal" evidence="6">
    <location>
        <begin position="1061"/>
        <end position="1413"/>
    </location>
</feature>
<dbReference type="InterPro" id="IPR007452">
    <property type="entry name" value="TamB_C"/>
</dbReference>
<keyword evidence="2 5" id="KW-0812">Transmembrane</keyword>
<dbReference type="PATRIC" id="fig|39960.10.peg.2622"/>
<dbReference type="GO" id="GO:0009306">
    <property type="term" value="P:protein secretion"/>
    <property type="evidence" value="ECO:0007669"/>
    <property type="project" value="InterPro"/>
</dbReference>
<keyword evidence="8" id="KW-1185">Reference proteome</keyword>
<feature type="transmembrane region" description="Helical" evidence="5">
    <location>
        <begin position="27"/>
        <end position="46"/>
    </location>
</feature>
<organism evidence="7 8">
    <name type="scientific">Erythrobacter litoralis</name>
    <dbReference type="NCBI Taxonomy" id="39960"/>
    <lineage>
        <taxon>Bacteria</taxon>
        <taxon>Pseudomonadati</taxon>
        <taxon>Pseudomonadota</taxon>
        <taxon>Alphaproteobacteria</taxon>
        <taxon>Sphingomonadales</taxon>
        <taxon>Erythrobacteraceae</taxon>
        <taxon>Erythrobacter/Porphyrobacter group</taxon>
        <taxon>Erythrobacter</taxon>
    </lineage>
</organism>
<dbReference type="RefSeq" id="WP_034903184.1">
    <property type="nucleotide sequence ID" value="NZ_CP017057.1"/>
</dbReference>
<evidence type="ECO:0000313" key="7">
    <source>
        <dbReference type="EMBL" id="KEO93253.1"/>
    </source>
</evidence>
<reference evidence="7 8" key="1">
    <citation type="submission" date="2014-04" db="EMBL/GenBank/DDBJ databases">
        <title>A comprehensive comparison of genomes of Erythrobacter spp. Strains.</title>
        <authorList>
            <person name="Zheng Q."/>
        </authorList>
    </citation>
    <scope>NUCLEOTIDE SEQUENCE [LARGE SCALE GENOMIC DNA]</scope>
    <source>
        <strain evidence="7 8">DSM 8509</strain>
    </source>
</reference>
<dbReference type="Pfam" id="PF04357">
    <property type="entry name" value="TamB"/>
    <property type="match status" value="1"/>
</dbReference>
<dbReference type="Proteomes" id="UP000027866">
    <property type="component" value="Unassembled WGS sequence"/>
</dbReference>
<dbReference type="OrthoDB" id="7784409at2"/>
<dbReference type="GO" id="GO:0005886">
    <property type="term" value="C:plasma membrane"/>
    <property type="evidence" value="ECO:0007669"/>
    <property type="project" value="InterPro"/>
</dbReference>
<dbReference type="GO" id="GO:0097347">
    <property type="term" value="C:TAM protein secretion complex"/>
    <property type="evidence" value="ECO:0007669"/>
    <property type="project" value="TreeGrafter"/>
</dbReference>
<protein>
    <recommendedName>
        <fullName evidence="6">Translocation and assembly module TamB C-terminal domain-containing protein</fullName>
    </recommendedName>
</protein>
<evidence type="ECO:0000256" key="4">
    <source>
        <dbReference type="ARBA" id="ARBA00023136"/>
    </source>
</evidence>
<dbReference type="KEGG" id="elq:Ga0102493_11366"/>
<accession>A0A074MN42</accession>
<dbReference type="PANTHER" id="PTHR36985">
    <property type="entry name" value="TRANSLOCATION AND ASSEMBLY MODULE SUBUNIT TAMB"/>
    <property type="match status" value="1"/>
</dbReference>
<comment type="subcellular location">
    <subcellularLocation>
        <location evidence="1">Membrane</location>
        <topology evidence="1">Single-pass membrane protein</topology>
    </subcellularLocation>
</comment>